<feature type="compositionally biased region" description="Polar residues" evidence="1">
    <location>
        <begin position="669"/>
        <end position="687"/>
    </location>
</feature>
<accession>A0A0G1L2F4</accession>
<feature type="transmembrane region" description="Helical" evidence="2">
    <location>
        <begin position="176"/>
        <end position="199"/>
    </location>
</feature>
<dbReference type="Proteomes" id="UP000034368">
    <property type="component" value="Unassembled WGS sequence"/>
</dbReference>
<feature type="transmembrane region" description="Helical" evidence="2">
    <location>
        <begin position="101"/>
        <end position="123"/>
    </location>
</feature>
<feature type="compositionally biased region" description="Gly residues" evidence="1">
    <location>
        <begin position="652"/>
        <end position="662"/>
    </location>
</feature>
<evidence type="ECO:0000256" key="2">
    <source>
        <dbReference type="SAM" id="Phobius"/>
    </source>
</evidence>
<feature type="transmembrane region" description="Helical" evidence="2">
    <location>
        <begin position="206"/>
        <end position="225"/>
    </location>
</feature>
<comment type="caution">
    <text evidence="3">The sequence shown here is derived from an EMBL/GenBank/DDBJ whole genome shotgun (WGS) entry which is preliminary data.</text>
</comment>
<feature type="compositionally biased region" description="Polar residues" evidence="1">
    <location>
        <begin position="721"/>
        <end position="738"/>
    </location>
</feature>
<dbReference type="EMBL" id="LCKD01000005">
    <property type="protein sequence ID" value="KKT90151.1"/>
    <property type="molecule type" value="Genomic_DNA"/>
</dbReference>
<reference evidence="3 4" key="1">
    <citation type="journal article" date="2015" name="Nature">
        <title>rRNA introns, odd ribosomes, and small enigmatic genomes across a large radiation of phyla.</title>
        <authorList>
            <person name="Brown C.T."/>
            <person name="Hug L.A."/>
            <person name="Thomas B.C."/>
            <person name="Sharon I."/>
            <person name="Castelle C.J."/>
            <person name="Singh A."/>
            <person name="Wilkins M.J."/>
            <person name="Williams K.H."/>
            <person name="Banfield J.F."/>
        </authorList>
    </citation>
    <scope>NUCLEOTIDE SEQUENCE [LARGE SCALE GENOMIC DNA]</scope>
</reference>
<feature type="compositionally biased region" description="Basic and acidic residues" evidence="1">
    <location>
        <begin position="755"/>
        <end position="775"/>
    </location>
</feature>
<evidence type="ECO:0000313" key="3">
    <source>
        <dbReference type="EMBL" id="KKT90151.1"/>
    </source>
</evidence>
<keyword evidence="2" id="KW-0812">Transmembrane</keyword>
<feature type="transmembrane region" description="Helical" evidence="2">
    <location>
        <begin position="12"/>
        <end position="36"/>
    </location>
</feature>
<feature type="transmembrane region" description="Helical" evidence="2">
    <location>
        <begin position="237"/>
        <end position="258"/>
    </location>
</feature>
<evidence type="ECO:0000313" key="4">
    <source>
        <dbReference type="Proteomes" id="UP000034368"/>
    </source>
</evidence>
<gene>
    <name evidence="3" type="ORF">UW90_C0005G0006</name>
</gene>
<dbReference type="AlphaFoldDB" id="A0A0G1L2F4"/>
<keyword evidence="2" id="KW-1133">Transmembrane helix</keyword>
<feature type="region of interest" description="Disordered" evidence="1">
    <location>
        <begin position="828"/>
        <end position="848"/>
    </location>
</feature>
<feature type="region of interest" description="Disordered" evidence="1">
    <location>
        <begin position="634"/>
        <end position="781"/>
    </location>
</feature>
<keyword evidence="2" id="KW-0472">Membrane</keyword>
<sequence>MFSWITGIAMSGIAQLVGSMLFIFGTAIGTAISWLANLLNYLVHVPVYPTNNSDIAIIRESWTIFRDISNMFFIIVLVVAAFATIFDIFKQVGPYSLSRDFITRFIISAVLINFSFVIGVLIIDFSQIISNVFLTAIGDISVRLGQAWNPASLFQTTFNQGGMSGSAFSTQLSNSIVGLAAMVIFLFVYAGSIFTAVVFTFLRIPILWALLIVSPVAWLAYLLPFSKKWFTKWWDFFIGWNLFLPYFLLIMYFALLVLTKQAEVWPKIAKEFAAQPPSTLGNISIPFQDIVRYGIVCATLIFGTRGAMNFSMFSKAGIGKTVAWGKQSIWGINQVDAAIKALGAKGEEIKKTGLPGRMNLLYGGQAEQERREATWKQRFGVKGSDKEFVKNAGQAFEKIEDAYDTGKLDINQLREKVKSTNASSAEGYAYRKLAVKKGALGDDQFNQTLSSVAMNPFMVQDLMKTAKEAKFAGIKDLKKVAFNKSLPLSARRDVLSHMASESKQAGKFNITDIEQAVDVLGGKDSPETRKFLDDVGKVRAADVNKVRGGLGILEKPTTEEQAVRKSLNTEPKNIAAMPDDVWASPSFKTSLKDKLYDTKVSPKVRANMRNRLEQILNEQGADEKLRILNEQAPRKDFQRSEPSQGHQNQPQGGRGRGTGGNPIRGFSPGTPTSNVTSGVSEQNTINLRNPGPQVGKIEIDEDTTLTADEPKPKRQAGFAPFQNQPPTLSNPLDSSAENTKGPGESDTYSDNDELPSEREKRIENEMEEGRMRYQESQRQYQEGQRQFYDNLYTGLSGDDKLKAADLEPQILKENPRMSAKDVITEAVRRYRQQTGKSAPPKGEDRDNS</sequence>
<proteinExistence type="predicted"/>
<organism evidence="3 4">
    <name type="scientific">Candidatus Yanofskybacteria bacterium GW2011_GWB1_45_11</name>
    <dbReference type="NCBI Taxonomy" id="1619026"/>
    <lineage>
        <taxon>Bacteria</taxon>
        <taxon>Candidatus Yanofskyibacteriota</taxon>
    </lineage>
</organism>
<name>A0A0G1L2F4_9BACT</name>
<evidence type="ECO:0000256" key="1">
    <source>
        <dbReference type="SAM" id="MobiDB-lite"/>
    </source>
</evidence>
<protein>
    <submittedName>
        <fullName evidence="3">Uncharacterized protein</fullName>
    </submittedName>
</protein>
<feature type="transmembrane region" description="Helical" evidence="2">
    <location>
        <begin position="71"/>
        <end position="89"/>
    </location>
</feature>